<organism evidence="1 2">
    <name type="scientific">Microcystis aeruginosa TAIHU98</name>
    <dbReference type="NCBI Taxonomy" id="1134457"/>
    <lineage>
        <taxon>Bacteria</taxon>
        <taxon>Bacillati</taxon>
        <taxon>Cyanobacteriota</taxon>
        <taxon>Cyanophyceae</taxon>
        <taxon>Oscillatoriophycideae</taxon>
        <taxon>Chroococcales</taxon>
        <taxon>Microcystaceae</taxon>
        <taxon>Microcystis</taxon>
    </lineage>
</organism>
<evidence type="ECO:0000313" key="1">
    <source>
        <dbReference type="EMBL" id="ELP52317.1"/>
    </source>
</evidence>
<reference evidence="1 2" key="1">
    <citation type="journal article" date="2013" name="Genome Announc.">
        <title>Whole-Genome Sequence of Microcystis aeruginosa TAIHU98, a Nontoxic Bloom-Forming Strain Isolated from Taihu Lake, China.</title>
        <authorList>
            <person name="Yang C."/>
            <person name="Zhang W."/>
            <person name="Ren M."/>
            <person name="Song L."/>
            <person name="Li T."/>
            <person name="Zhao J."/>
        </authorList>
    </citation>
    <scope>NUCLEOTIDE SEQUENCE [LARGE SCALE GENOMIC DNA]</scope>
    <source>
        <strain evidence="1 2">TAIHU98</strain>
    </source>
</reference>
<protein>
    <submittedName>
        <fullName evidence="1">Uncharacterized protein</fullName>
    </submittedName>
</protein>
<gene>
    <name evidence="1" type="ORF">O53_5212</name>
</gene>
<dbReference type="Proteomes" id="UP000010932">
    <property type="component" value="Unassembled WGS sequence"/>
</dbReference>
<comment type="caution">
    <text evidence="1">The sequence shown here is derived from an EMBL/GenBank/DDBJ whole genome shotgun (WGS) entry which is preliminary data.</text>
</comment>
<dbReference type="AlphaFoldDB" id="L7E1Y5"/>
<proteinExistence type="predicted"/>
<evidence type="ECO:0000313" key="2">
    <source>
        <dbReference type="Proteomes" id="UP000010932"/>
    </source>
</evidence>
<dbReference type="EMBL" id="ANKQ01000004">
    <property type="protein sequence ID" value="ELP52317.1"/>
    <property type="molecule type" value="Genomic_DNA"/>
</dbReference>
<accession>L7E1Y5</accession>
<name>L7E1Y5_MICAE</name>
<sequence length="48" mass="5214">MGTENISVPVFLINPGDFSGASDICDFLSHIGEQQQLFKEGECNSPLQ</sequence>